<comment type="caution">
    <text evidence="2">The sequence shown here is derived from an EMBL/GenBank/DDBJ whole genome shotgun (WGS) entry which is preliminary data.</text>
</comment>
<dbReference type="Proteomes" id="UP000033423">
    <property type="component" value="Unassembled WGS sequence"/>
</dbReference>
<protein>
    <submittedName>
        <fullName evidence="2">Secreted protein</fullName>
    </submittedName>
</protein>
<gene>
    <name evidence="2" type="ORF">MBAV_003475</name>
</gene>
<evidence type="ECO:0000313" key="3">
    <source>
        <dbReference type="Proteomes" id="UP000033423"/>
    </source>
</evidence>
<name>A0A0F3GQZ4_9BACT</name>
<keyword evidence="1" id="KW-0732">Signal</keyword>
<organism evidence="2 3">
    <name type="scientific">Candidatus Magnetobacterium bavaricum</name>
    <dbReference type="NCBI Taxonomy" id="29290"/>
    <lineage>
        <taxon>Bacteria</taxon>
        <taxon>Pseudomonadati</taxon>
        <taxon>Nitrospirota</taxon>
        <taxon>Thermodesulfovibrionia</taxon>
        <taxon>Thermodesulfovibrionales</taxon>
        <taxon>Candidatus Magnetobacteriaceae</taxon>
        <taxon>Candidatus Magnetobacterium</taxon>
    </lineage>
</organism>
<accession>A0A0F3GQZ4</accession>
<feature type="signal peptide" evidence="1">
    <location>
        <begin position="1"/>
        <end position="28"/>
    </location>
</feature>
<sequence length="51" mass="5436">MYRARLSGATSSCSMAICACAMASRAAANPSTDPRLRNFIWLFSFSGMAKG</sequence>
<keyword evidence="3" id="KW-1185">Reference proteome</keyword>
<proteinExistence type="predicted"/>
<evidence type="ECO:0000256" key="1">
    <source>
        <dbReference type="SAM" id="SignalP"/>
    </source>
</evidence>
<feature type="chain" id="PRO_5002461278" evidence="1">
    <location>
        <begin position="29"/>
        <end position="51"/>
    </location>
</feature>
<dbReference type="AlphaFoldDB" id="A0A0F3GQZ4"/>
<dbReference type="PROSITE" id="PS51257">
    <property type="entry name" value="PROKAR_LIPOPROTEIN"/>
    <property type="match status" value="1"/>
</dbReference>
<dbReference type="EMBL" id="LACI01001521">
    <property type="protein sequence ID" value="KJU84335.1"/>
    <property type="molecule type" value="Genomic_DNA"/>
</dbReference>
<reference evidence="2 3" key="1">
    <citation type="submission" date="2015-02" db="EMBL/GenBank/DDBJ databases">
        <title>Single-cell genomics of uncultivated deep-branching MTB reveals a conserved set of magnetosome genes.</title>
        <authorList>
            <person name="Kolinko S."/>
            <person name="Richter M."/>
            <person name="Glockner F.O."/>
            <person name="Brachmann A."/>
            <person name="Schuler D."/>
        </authorList>
    </citation>
    <scope>NUCLEOTIDE SEQUENCE [LARGE SCALE GENOMIC DNA]</scope>
    <source>
        <strain evidence="2">TM-1</strain>
    </source>
</reference>
<evidence type="ECO:0000313" key="2">
    <source>
        <dbReference type="EMBL" id="KJU84335.1"/>
    </source>
</evidence>